<evidence type="ECO:0000313" key="5">
    <source>
        <dbReference type="Proteomes" id="UP001292094"/>
    </source>
</evidence>
<dbReference type="Proteomes" id="UP001292094">
    <property type="component" value="Unassembled WGS sequence"/>
</dbReference>
<keyword evidence="3" id="KW-0732">Signal</keyword>
<accession>A0AAE1U7M6</accession>
<feature type="transmembrane region" description="Helical" evidence="2">
    <location>
        <begin position="640"/>
        <end position="662"/>
    </location>
</feature>
<name>A0AAE1U7M6_9EUCA</name>
<reference evidence="4" key="1">
    <citation type="submission" date="2023-11" db="EMBL/GenBank/DDBJ databases">
        <title>Genome assemblies of two species of porcelain crab, Petrolisthes cinctipes and Petrolisthes manimaculis (Anomura: Porcellanidae).</title>
        <authorList>
            <person name="Angst P."/>
        </authorList>
    </citation>
    <scope>NUCLEOTIDE SEQUENCE</scope>
    <source>
        <strain evidence="4">PB745_02</strain>
        <tissue evidence="4">Gill</tissue>
    </source>
</reference>
<feature type="compositionally biased region" description="Basic and acidic residues" evidence="1">
    <location>
        <begin position="825"/>
        <end position="837"/>
    </location>
</feature>
<evidence type="ECO:0000256" key="2">
    <source>
        <dbReference type="SAM" id="Phobius"/>
    </source>
</evidence>
<keyword evidence="2" id="KW-1133">Transmembrane helix</keyword>
<keyword evidence="2" id="KW-0472">Membrane</keyword>
<keyword evidence="2" id="KW-0812">Transmembrane</keyword>
<feature type="chain" id="PRO_5041914355" evidence="3">
    <location>
        <begin position="21"/>
        <end position="1289"/>
    </location>
</feature>
<sequence length="1289" mass="143228">MIRTETLGFVCLLLAVVVTAKTIDPTTQSSETVAAGGSEHNNQLVSVVGELLRSSLGSPTLDHQHINSEESVAAQLFSTLRYQLASTQQLTTFLTTTLGVTEDFIKPLIKILDQVEHFQPQQSSLWNSKFNKEEKTKNLYENVDKELFTNIVEGSSNHLLENQESINDKFFNHVKNIFAEEFSGLDIVLRESINGSVTSSNVTKSNMWELVKSTWQRLLAYIEEENSLETFMQLTPVKIIDRIMNIGDEINLINFLATKLDPDFATFLVSKTECYLGPLKDFDTLYNLTKGYGMNGVVDYFMSEKFTSTMDMLSRLVSAYLEDRISADLIKQYIDLISFGNVELYNFYMSVLDLNDNNSKSTHNTNTTQRFRRDVLEHIINTYNFGHLNAKESKDNIHSRVVNEADFPENAFIDNKPNIVLEGREIISRDSGYGGSSYGGYGGGGGHTYGYVSTLDPNAALGALLLGTLLGFLLFRLLRGTRNGRRDIGDGSLSLWDSDLPHQILPWGSSVDRMKRQVNDDTQSFSLPSSLRGDVWSSDPLVTDNFLDDHLDEDDIAHHLNHLWRLYKDTNETACVHSHLCDVMANSTAHHLTGKDSSLPLIMASVSNLMGVVRSGQLVDHVTQTLVLGQPYSCPSPLPYCASVMSAATIGTLLGFLFFRLLRGTRNSRRDIGDGSLSLWDSDLPHQILPWGSSVDRMKRQVNDDTQSFSLPSSLRGDVVWLLVTVVTLPRPGLSLALGPQSVVARQTTTEGNSDHLHHQSSENGATRTVVHLSSEWKPGEVEESVVEGRGGSVLLDSLFGLGLRDMQQQQQQKQQQQSYTTHASDPHPHESGLDSVSKVEEAFVSVPSNNSDTVITDTLKMTDDTDDTNERLIYFLNALVSNSSIITNKNEGDKTQLLQYLESVQEDVWGQFRSTAIGYLELLEQEYDNQELTGRLPVNLIKSLIYLADNLHMVGDVGKNMDPGLKNYLKDRLYSLVNEIPVLSRTSDLLSFVSRGVVRDAAWKTLHQFVQHILWVMRNYVTKEDIEQYKAELQNTEPLAAYGLDLLLGSSPLPQMSEGGRSLFSHQGYVGGYSDGHIGVDDIQSKGYINSGYGGYGSNMGYGGYGSHDGYGTSSYDKGYGVYLDPYLVLAGLGAATLLGYLGYRIILSKTTTGIRRRSLEDFELSDLLYYSQQVHGALEVAEARYVFSEARHGSSSPLDDLNNLLEGLNVVWREQQSDLGCVSCSIVDFVVSHTITGRDQLIGFIMAGLAHMLGSERSGQLLDEVTNRSLGGHQVTWEQKGNTCVLK</sequence>
<proteinExistence type="predicted"/>
<feature type="signal peptide" evidence="3">
    <location>
        <begin position="1"/>
        <end position="20"/>
    </location>
</feature>
<evidence type="ECO:0000313" key="4">
    <source>
        <dbReference type="EMBL" id="KAK4309125.1"/>
    </source>
</evidence>
<keyword evidence="5" id="KW-1185">Reference proteome</keyword>
<protein>
    <submittedName>
        <fullName evidence="4">Uncharacterized protein</fullName>
    </submittedName>
</protein>
<feature type="transmembrane region" description="Helical" evidence="2">
    <location>
        <begin position="459"/>
        <end position="478"/>
    </location>
</feature>
<feature type="compositionally biased region" description="Low complexity" evidence="1">
    <location>
        <begin position="808"/>
        <end position="818"/>
    </location>
</feature>
<evidence type="ECO:0000256" key="3">
    <source>
        <dbReference type="SAM" id="SignalP"/>
    </source>
</evidence>
<evidence type="ECO:0000256" key="1">
    <source>
        <dbReference type="SAM" id="MobiDB-lite"/>
    </source>
</evidence>
<dbReference type="EMBL" id="JAWZYT010001796">
    <property type="protein sequence ID" value="KAK4309125.1"/>
    <property type="molecule type" value="Genomic_DNA"/>
</dbReference>
<gene>
    <name evidence="4" type="ORF">Pmani_019230</name>
</gene>
<organism evidence="4 5">
    <name type="scientific">Petrolisthes manimaculis</name>
    <dbReference type="NCBI Taxonomy" id="1843537"/>
    <lineage>
        <taxon>Eukaryota</taxon>
        <taxon>Metazoa</taxon>
        <taxon>Ecdysozoa</taxon>
        <taxon>Arthropoda</taxon>
        <taxon>Crustacea</taxon>
        <taxon>Multicrustacea</taxon>
        <taxon>Malacostraca</taxon>
        <taxon>Eumalacostraca</taxon>
        <taxon>Eucarida</taxon>
        <taxon>Decapoda</taxon>
        <taxon>Pleocyemata</taxon>
        <taxon>Anomura</taxon>
        <taxon>Galatheoidea</taxon>
        <taxon>Porcellanidae</taxon>
        <taxon>Petrolisthes</taxon>
    </lineage>
</organism>
<feature type="region of interest" description="Disordered" evidence="1">
    <location>
        <begin position="806"/>
        <end position="837"/>
    </location>
</feature>
<feature type="region of interest" description="Disordered" evidence="1">
    <location>
        <begin position="749"/>
        <end position="768"/>
    </location>
</feature>
<feature type="transmembrane region" description="Helical" evidence="2">
    <location>
        <begin position="1128"/>
        <end position="1149"/>
    </location>
</feature>
<comment type="caution">
    <text evidence="4">The sequence shown here is derived from an EMBL/GenBank/DDBJ whole genome shotgun (WGS) entry which is preliminary data.</text>
</comment>